<sequence length="557" mass="64375">MIEEANPELIGFFSSMVNAIIPKDRLAYNKQEAKKSVVALCYMIAGLRNKFVNQFKIEVGLYLAASGVMWEAIDTLSRDCLHIYNINDYHNIHEKRRPDTTSTSVVKHFTTCVAKPITECPTVLVVFNGISVHNPNNVEALRICWYLLNKYTGIFDILYSKRHYDDTIAERKHKRSMSGLQLIGFKEQHLHSMQDYLNALKMILAVNKNSKCLEGHVAPIVADWPGPLHLSLNSREHVMIIYHFLFEKMFHFVFDERKKLVKKSKPWRINLLLEVMRNGWVKIIKDVIMQKFGLACKDVEYQITIDLLDNLIPATLDVYAILFRSASLVFLSDIFYWQDNHHPFADAIKNYLPCFNDYYVENTHSQIRANTSPNATVENIIKQAYIIANHDPIFKDVYCKTYRYLYSSSTLDFLSNKTSLFLLEHFCSIFHNQNNSIPVYSGGKKKKLKGYKLATLGKEVDLCHLPTAYTLACGHGYYPSCYGRRCIYCENFYKNGIFENVNSFLKKIEKGKDTLTQNNLNDENNEEEKEESSEEPVNEQAVVSAMLEAAINNINYW</sequence>
<organism evidence="3 4">
    <name type="scientific">Rhizophagus irregularis</name>
    <dbReference type="NCBI Taxonomy" id="588596"/>
    <lineage>
        <taxon>Eukaryota</taxon>
        <taxon>Fungi</taxon>
        <taxon>Fungi incertae sedis</taxon>
        <taxon>Mucoromycota</taxon>
        <taxon>Glomeromycotina</taxon>
        <taxon>Glomeromycetes</taxon>
        <taxon>Glomerales</taxon>
        <taxon>Glomeraceae</taxon>
        <taxon>Rhizophagus</taxon>
    </lineage>
</organism>
<evidence type="ECO:0000313" key="5">
    <source>
        <dbReference type="Proteomes" id="UP000232722"/>
    </source>
</evidence>
<dbReference type="VEuPathDB" id="FungiDB:RhiirFUN_000445"/>
<reference evidence="2 5" key="2">
    <citation type="submission" date="2017-09" db="EMBL/GenBank/DDBJ databases">
        <title>Extensive intraspecific genome diversity in a model arbuscular mycorrhizal fungus.</title>
        <authorList>
            <person name="Chen E.C."/>
            <person name="Morin E."/>
            <person name="Beaudet D."/>
            <person name="Noel J."/>
            <person name="Ndikumana S."/>
            <person name="Charron P."/>
            <person name="St-Onge C."/>
            <person name="Giorgi J."/>
            <person name="Grigoriev I.V."/>
            <person name="Roux C."/>
            <person name="Martin F.M."/>
            <person name="Corradi N."/>
        </authorList>
    </citation>
    <scope>NUCLEOTIDE SEQUENCE [LARGE SCALE GENOMIC DNA]</scope>
    <source>
        <strain evidence="2 5">A5</strain>
    </source>
</reference>
<feature type="region of interest" description="Disordered" evidence="1">
    <location>
        <begin position="515"/>
        <end position="538"/>
    </location>
</feature>
<dbReference type="Proteomes" id="UP000232688">
    <property type="component" value="Unassembled WGS sequence"/>
</dbReference>
<reference evidence="3 4" key="3">
    <citation type="submission" date="2017-10" db="EMBL/GenBank/DDBJ databases">
        <title>Extensive intraspecific genome diversity in a model arbuscular mycorrhizal fungus.</title>
        <authorList>
            <person name="Chen E.C.H."/>
            <person name="Morin E."/>
            <person name="Baudet D."/>
            <person name="Noel J."/>
            <person name="Ndikumana S."/>
            <person name="Charron P."/>
            <person name="St-Onge C."/>
            <person name="Giorgi J."/>
            <person name="Grigoriev I.V."/>
            <person name="Roux C."/>
            <person name="Martin F.M."/>
            <person name="Corradi N."/>
        </authorList>
    </citation>
    <scope>NUCLEOTIDE SEQUENCE [LARGE SCALE GENOMIC DNA]</scope>
    <source>
        <strain evidence="3 4">A1</strain>
    </source>
</reference>
<proteinExistence type="predicted"/>
<feature type="compositionally biased region" description="Acidic residues" evidence="1">
    <location>
        <begin position="523"/>
        <end position="537"/>
    </location>
</feature>
<evidence type="ECO:0000313" key="4">
    <source>
        <dbReference type="Proteomes" id="UP000232688"/>
    </source>
</evidence>
<dbReference type="Proteomes" id="UP000232722">
    <property type="component" value="Unassembled WGS sequence"/>
</dbReference>
<dbReference type="VEuPathDB" id="FungiDB:RhiirA1_461862"/>
<reference evidence="3 4" key="4">
    <citation type="submission" date="2017-10" db="EMBL/GenBank/DDBJ databases">
        <title>Genome analyses suggest a sexual origin of heterokaryosis in a supposedly ancient asexual fungus.</title>
        <authorList>
            <person name="Corradi N."/>
            <person name="Sedzielewska K."/>
            <person name="Noel J."/>
            <person name="Charron P."/>
            <person name="Farinelli L."/>
            <person name="Marton T."/>
            <person name="Kruger M."/>
            <person name="Pelin A."/>
            <person name="Brachmann A."/>
            <person name="Corradi N."/>
        </authorList>
    </citation>
    <scope>NUCLEOTIDE SEQUENCE [LARGE SCALE GENOMIC DNA]</scope>
    <source>
        <strain evidence="3 4">A1</strain>
    </source>
</reference>
<dbReference type="EMBL" id="LLXH01000598">
    <property type="protein sequence ID" value="PKC64848.1"/>
    <property type="molecule type" value="Genomic_DNA"/>
</dbReference>
<comment type="caution">
    <text evidence="3">The sequence shown here is derived from an EMBL/GenBank/DDBJ whole genome shotgun (WGS) entry which is preliminary data.</text>
</comment>
<accession>A0A2N0RNH0</accession>
<evidence type="ECO:0000313" key="3">
    <source>
        <dbReference type="EMBL" id="PKC64848.1"/>
    </source>
</evidence>
<protein>
    <submittedName>
        <fullName evidence="3">Uncharacterized protein</fullName>
    </submittedName>
</protein>
<gene>
    <name evidence="3" type="ORF">RhiirA1_461862</name>
    <name evidence="2" type="ORF">RhiirA5_427105</name>
</gene>
<dbReference type="VEuPathDB" id="FungiDB:FUN_006459"/>
<reference evidence="2 5" key="1">
    <citation type="submission" date="2016-04" db="EMBL/GenBank/DDBJ databases">
        <title>Genome analyses suggest a sexual origin of heterokaryosis in a supposedly ancient asexual fungus.</title>
        <authorList>
            <person name="Ropars J."/>
            <person name="Sedzielewska K."/>
            <person name="Noel J."/>
            <person name="Charron P."/>
            <person name="Farinelli L."/>
            <person name="Marton T."/>
            <person name="Kruger M."/>
            <person name="Pelin A."/>
            <person name="Brachmann A."/>
            <person name="Corradi N."/>
        </authorList>
    </citation>
    <scope>NUCLEOTIDE SEQUENCE [LARGE SCALE GENOMIC DNA]</scope>
    <source>
        <strain evidence="2 5">A5</strain>
    </source>
</reference>
<dbReference type="EMBL" id="LLXJ01001674">
    <property type="protein sequence ID" value="PKC01198.1"/>
    <property type="molecule type" value="Genomic_DNA"/>
</dbReference>
<name>A0A2N0RNH0_9GLOM</name>
<evidence type="ECO:0000256" key="1">
    <source>
        <dbReference type="SAM" id="MobiDB-lite"/>
    </source>
</evidence>
<evidence type="ECO:0000313" key="2">
    <source>
        <dbReference type="EMBL" id="PKC01198.1"/>
    </source>
</evidence>
<dbReference type="AlphaFoldDB" id="A0A2N0RNH0"/>